<sequence length="71" mass="8172">MVEQKSANDFRLQKMIEGWSKERVYSPDTRTTISLQILCALSAAWIHICSNDYEVTMFHTASVIAFFTALR</sequence>
<reference evidence="1" key="1">
    <citation type="journal article" date="2023" name="DNA Res.">
        <title>Chromosome-level genome assembly of Phrynocephalus forsythii using third-generation DNA sequencing and Hi-C analysis.</title>
        <authorList>
            <person name="Qi Y."/>
            <person name="Zhao W."/>
            <person name="Zhao Y."/>
            <person name="Niu C."/>
            <person name="Cao S."/>
            <person name="Zhang Y."/>
        </authorList>
    </citation>
    <scope>NUCLEOTIDE SEQUENCE</scope>
    <source>
        <tissue evidence="1">Muscle</tissue>
    </source>
</reference>
<dbReference type="Proteomes" id="UP001142489">
    <property type="component" value="Unassembled WGS sequence"/>
</dbReference>
<feature type="non-terminal residue" evidence="1">
    <location>
        <position position="71"/>
    </location>
</feature>
<dbReference type="AlphaFoldDB" id="A0A9Q0Y217"/>
<evidence type="ECO:0000313" key="2">
    <source>
        <dbReference type="Proteomes" id="UP001142489"/>
    </source>
</evidence>
<proteinExistence type="predicted"/>
<comment type="caution">
    <text evidence="1">The sequence shown here is derived from an EMBL/GenBank/DDBJ whole genome shotgun (WGS) entry which is preliminary data.</text>
</comment>
<accession>A0A9Q0Y217</accession>
<evidence type="ECO:0000313" key="1">
    <source>
        <dbReference type="EMBL" id="KAJ7338653.1"/>
    </source>
</evidence>
<keyword evidence="2" id="KW-1185">Reference proteome</keyword>
<gene>
    <name evidence="1" type="ORF">JRQ81_012555</name>
</gene>
<organism evidence="1 2">
    <name type="scientific">Phrynocephalus forsythii</name>
    <dbReference type="NCBI Taxonomy" id="171643"/>
    <lineage>
        <taxon>Eukaryota</taxon>
        <taxon>Metazoa</taxon>
        <taxon>Chordata</taxon>
        <taxon>Craniata</taxon>
        <taxon>Vertebrata</taxon>
        <taxon>Euteleostomi</taxon>
        <taxon>Lepidosauria</taxon>
        <taxon>Squamata</taxon>
        <taxon>Bifurcata</taxon>
        <taxon>Unidentata</taxon>
        <taxon>Episquamata</taxon>
        <taxon>Toxicofera</taxon>
        <taxon>Iguania</taxon>
        <taxon>Acrodonta</taxon>
        <taxon>Agamidae</taxon>
        <taxon>Agaminae</taxon>
        <taxon>Phrynocephalus</taxon>
    </lineage>
</organism>
<dbReference type="EMBL" id="JAPFRF010000003">
    <property type="protein sequence ID" value="KAJ7338653.1"/>
    <property type="molecule type" value="Genomic_DNA"/>
</dbReference>
<protein>
    <submittedName>
        <fullName evidence="1">Uncharacterized protein</fullName>
    </submittedName>
</protein>
<name>A0A9Q0Y217_9SAUR</name>